<protein>
    <submittedName>
        <fullName evidence="3">Serine/threonine protein phosphatase</fullName>
    </submittedName>
</protein>
<dbReference type="InterPro" id="IPR029052">
    <property type="entry name" value="Metallo-depent_PP-like"/>
</dbReference>
<dbReference type="SUPFAM" id="SSF49363">
    <property type="entry name" value="Purple acid phosphatase, N-terminal domain"/>
    <property type="match status" value="1"/>
</dbReference>
<evidence type="ECO:0000313" key="4">
    <source>
        <dbReference type="Proteomes" id="UP000671852"/>
    </source>
</evidence>
<dbReference type="PANTHER" id="PTHR22953">
    <property type="entry name" value="ACID PHOSPHATASE RELATED"/>
    <property type="match status" value="1"/>
</dbReference>
<dbReference type="CDD" id="cd00063">
    <property type="entry name" value="FN3"/>
    <property type="match status" value="1"/>
</dbReference>
<keyword evidence="4" id="KW-1185">Reference proteome</keyword>
<dbReference type="InterPro" id="IPR039331">
    <property type="entry name" value="PAPs-like"/>
</dbReference>
<dbReference type="SUPFAM" id="SSF56300">
    <property type="entry name" value="Metallo-dependent phosphatases"/>
    <property type="match status" value="1"/>
</dbReference>
<dbReference type="EMBL" id="CP046072">
    <property type="protein sequence ID" value="QSZ41676.1"/>
    <property type="molecule type" value="Genomic_DNA"/>
</dbReference>
<dbReference type="Gene3D" id="3.60.21.10">
    <property type="match status" value="1"/>
</dbReference>
<reference evidence="3" key="2">
    <citation type="submission" date="2021-04" db="EMBL/GenBank/DDBJ databases">
        <title>Isolation and characterization of a novel species of the genus Sulfurimonas.</title>
        <authorList>
            <person name="Fukui M."/>
        </authorList>
    </citation>
    <scope>NUCLEOTIDE SEQUENCE</scope>
    <source>
        <strain evidence="3">H1576</strain>
    </source>
</reference>
<dbReference type="RefSeq" id="WP_207562959.1">
    <property type="nucleotide sequence ID" value="NZ_CP046072.1"/>
</dbReference>
<evidence type="ECO:0000256" key="1">
    <source>
        <dbReference type="ARBA" id="ARBA00022729"/>
    </source>
</evidence>
<dbReference type="GO" id="GO:0046872">
    <property type="term" value="F:metal ion binding"/>
    <property type="evidence" value="ECO:0007669"/>
    <property type="project" value="InterPro"/>
</dbReference>
<dbReference type="PANTHER" id="PTHR22953:SF153">
    <property type="entry name" value="PURPLE ACID PHOSPHATASE"/>
    <property type="match status" value="1"/>
</dbReference>
<sequence length="430" mass="48847">MNFKKIIKITTITIVALVSLYGVGRLIDVSYGSFLFVDRQPYLNMQTKNSVRIKWQTPEVEIGNVAYGLSKDSLTNVLFEQTPSDKHTITIPRLKECTKYFYSVTSKSLKIDNLGRSFKTLCETQEKQRLWVIGDSGEKGKRQKRVYHSMLEYINYDLRKLDMWVLLGDNAYSSGTQKQFNKTLFKPYIELVKRYVPWAVIGNHDARRWAFYDIFDFPTRGESGGMASGNEEFYSVDNGNLHLVMLDSETVSLSKDSDMANWLRKDLAANTKPWVVVAFHSPPYTDGGHKSDSLFDSLGNMQEMRENFVPIFDEFGVDLVLNGHSHGYERSKLILNHTGKSEMFSKTNILQDKKTDYTKSLTDKKNSGTIYVVAGSSSKLDGATYNHPALPYSFGVMGSLILELTPTTLTSKFLTIDGKIADEFKITKEN</sequence>
<dbReference type="Gene3D" id="2.60.40.380">
    <property type="entry name" value="Purple acid phosphatase-like, N-terminal"/>
    <property type="match status" value="1"/>
</dbReference>
<dbReference type="Proteomes" id="UP000671852">
    <property type="component" value="Chromosome"/>
</dbReference>
<proteinExistence type="predicted"/>
<dbReference type="AlphaFoldDB" id="A0A975GCF9"/>
<dbReference type="InterPro" id="IPR004843">
    <property type="entry name" value="Calcineurin-like_PHP"/>
</dbReference>
<reference evidence="3" key="1">
    <citation type="submission" date="2019-11" db="EMBL/GenBank/DDBJ databases">
        <authorList>
            <person name="Kojima H."/>
        </authorList>
    </citation>
    <scope>NUCLEOTIDE SEQUENCE</scope>
    <source>
        <strain evidence="3">H1576</strain>
    </source>
</reference>
<evidence type="ECO:0000313" key="3">
    <source>
        <dbReference type="EMBL" id="QSZ41676.1"/>
    </source>
</evidence>
<evidence type="ECO:0000259" key="2">
    <source>
        <dbReference type="Pfam" id="PF00149"/>
    </source>
</evidence>
<organism evidence="3 4">
    <name type="scientific">Sulfurimonas aquatica</name>
    <dbReference type="NCBI Taxonomy" id="2672570"/>
    <lineage>
        <taxon>Bacteria</taxon>
        <taxon>Pseudomonadati</taxon>
        <taxon>Campylobacterota</taxon>
        <taxon>Epsilonproteobacteria</taxon>
        <taxon>Campylobacterales</taxon>
        <taxon>Sulfurimonadaceae</taxon>
        <taxon>Sulfurimonas</taxon>
    </lineage>
</organism>
<accession>A0A975GCF9</accession>
<dbReference type="KEGG" id="saqt:GJV85_06000"/>
<dbReference type="GO" id="GO:0003993">
    <property type="term" value="F:acid phosphatase activity"/>
    <property type="evidence" value="ECO:0007669"/>
    <property type="project" value="InterPro"/>
</dbReference>
<gene>
    <name evidence="3" type="ORF">GJV85_06000</name>
</gene>
<name>A0A975GCF9_9BACT</name>
<keyword evidence="1" id="KW-0732">Signal</keyword>
<dbReference type="InterPro" id="IPR008963">
    <property type="entry name" value="Purple_acid_Pase-like_N"/>
</dbReference>
<feature type="domain" description="Calcineurin-like phosphoesterase" evidence="2">
    <location>
        <begin position="129"/>
        <end position="328"/>
    </location>
</feature>
<dbReference type="Pfam" id="PF00149">
    <property type="entry name" value="Metallophos"/>
    <property type="match status" value="1"/>
</dbReference>
<dbReference type="InterPro" id="IPR003961">
    <property type="entry name" value="FN3_dom"/>
</dbReference>